<dbReference type="AlphaFoldDB" id="A0AAW2XW36"/>
<dbReference type="Pfam" id="PF25597">
    <property type="entry name" value="SH3_retrovirus"/>
    <property type="match status" value="1"/>
</dbReference>
<organism evidence="2">
    <name type="scientific">Sesamum latifolium</name>
    <dbReference type="NCBI Taxonomy" id="2727402"/>
    <lineage>
        <taxon>Eukaryota</taxon>
        <taxon>Viridiplantae</taxon>
        <taxon>Streptophyta</taxon>
        <taxon>Embryophyta</taxon>
        <taxon>Tracheophyta</taxon>
        <taxon>Spermatophyta</taxon>
        <taxon>Magnoliopsida</taxon>
        <taxon>eudicotyledons</taxon>
        <taxon>Gunneridae</taxon>
        <taxon>Pentapetalae</taxon>
        <taxon>asterids</taxon>
        <taxon>lamiids</taxon>
        <taxon>Lamiales</taxon>
        <taxon>Pedaliaceae</taxon>
        <taxon>Sesamum</taxon>
    </lineage>
</organism>
<sequence>MKHFKIFGSICYVHVPDSRRSKLDPKVRKCMFIGYDERKKGWKCMDPETHKFTVSRDVVFDEILSFYDVKGGDEEKISLPMFPPNISHSPVMPYEERGAFASTRKGRSNRILKKFSTLQDSKPRRNFVKPARCRDENFISTYSCFIAGPVDDDDELFCYEEAKVTKFGKIPWMKK</sequence>
<evidence type="ECO:0000259" key="1">
    <source>
        <dbReference type="Pfam" id="PF25597"/>
    </source>
</evidence>
<protein>
    <recommendedName>
        <fullName evidence="1">Retroviral polymerase SH3-like domain-containing protein</fullName>
    </recommendedName>
</protein>
<proteinExistence type="predicted"/>
<dbReference type="InterPro" id="IPR057670">
    <property type="entry name" value="SH3_retrovirus"/>
</dbReference>
<dbReference type="EMBL" id="JACGWN010000002">
    <property type="protein sequence ID" value="KAL0458199.1"/>
    <property type="molecule type" value="Genomic_DNA"/>
</dbReference>
<gene>
    <name evidence="2" type="ORF">Slati_0447100</name>
</gene>
<comment type="caution">
    <text evidence="2">The sequence shown here is derived from an EMBL/GenBank/DDBJ whole genome shotgun (WGS) entry which is preliminary data.</text>
</comment>
<name>A0AAW2XW36_9LAMI</name>
<feature type="domain" description="Retroviral polymerase SH3-like" evidence="1">
    <location>
        <begin position="9"/>
        <end position="69"/>
    </location>
</feature>
<evidence type="ECO:0000313" key="2">
    <source>
        <dbReference type="EMBL" id="KAL0458199.1"/>
    </source>
</evidence>
<accession>A0AAW2XW36</accession>
<reference evidence="2" key="2">
    <citation type="journal article" date="2024" name="Plant">
        <title>Genomic evolution and insights into agronomic trait innovations of Sesamum species.</title>
        <authorList>
            <person name="Miao H."/>
            <person name="Wang L."/>
            <person name="Qu L."/>
            <person name="Liu H."/>
            <person name="Sun Y."/>
            <person name="Le M."/>
            <person name="Wang Q."/>
            <person name="Wei S."/>
            <person name="Zheng Y."/>
            <person name="Lin W."/>
            <person name="Duan Y."/>
            <person name="Cao H."/>
            <person name="Xiong S."/>
            <person name="Wang X."/>
            <person name="Wei L."/>
            <person name="Li C."/>
            <person name="Ma Q."/>
            <person name="Ju M."/>
            <person name="Zhao R."/>
            <person name="Li G."/>
            <person name="Mu C."/>
            <person name="Tian Q."/>
            <person name="Mei H."/>
            <person name="Zhang T."/>
            <person name="Gao T."/>
            <person name="Zhang H."/>
        </authorList>
    </citation>
    <scope>NUCLEOTIDE SEQUENCE</scope>
    <source>
        <strain evidence="2">KEN1</strain>
    </source>
</reference>
<reference evidence="2" key="1">
    <citation type="submission" date="2020-06" db="EMBL/GenBank/DDBJ databases">
        <authorList>
            <person name="Li T."/>
            <person name="Hu X."/>
            <person name="Zhang T."/>
            <person name="Song X."/>
            <person name="Zhang H."/>
            <person name="Dai N."/>
            <person name="Sheng W."/>
            <person name="Hou X."/>
            <person name="Wei L."/>
        </authorList>
    </citation>
    <scope>NUCLEOTIDE SEQUENCE</scope>
    <source>
        <strain evidence="2">KEN1</strain>
        <tissue evidence="2">Leaf</tissue>
    </source>
</reference>